<dbReference type="SUPFAM" id="SSF47212">
    <property type="entry name" value="FKBP12-rapamycin-binding domain of FKBP-rapamycin-associated protein (FRAP)"/>
    <property type="match status" value="1"/>
</dbReference>
<dbReference type="GO" id="GO:0038202">
    <property type="term" value="P:TORC1 signaling"/>
    <property type="evidence" value="ECO:0007669"/>
    <property type="project" value="TreeGrafter"/>
</dbReference>
<dbReference type="PROSITE" id="PS50290">
    <property type="entry name" value="PI3_4_KINASE_3"/>
    <property type="match status" value="1"/>
</dbReference>
<dbReference type="Pfam" id="PF11865">
    <property type="entry name" value="mTOR_dom"/>
    <property type="match status" value="1"/>
</dbReference>
<dbReference type="InterPro" id="IPR016024">
    <property type="entry name" value="ARM-type_fold"/>
</dbReference>
<feature type="domain" description="FATC" evidence="13">
    <location>
        <begin position="2387"/>
        <end position="2419"/>
    </location>
</feature>
<dbReference type="GO" id="GO:0010605">
    <property type="term" value="P:negative regulation of macromolecule metabolic process"/>
    <property type="evidence" value="ECO:0007669"/>
    <property type="project" value="UniProtKB-ARBA"/>
</dbReference>
<accession>A0A516SN15</accession>
<dbReference type="InterPro" id="IPR036940">
    <property type="entry name" value="PI3/4_kinase_cat_sf"/>
</dbReference>
<dbReference type="InterPro" id="IPR024585">
    <property type="entry name" value="mTOR_dom"/>
</dbReference>
<evidence type="ECO:0000256" key="4">
    <source>
        <dbReference type="ARBA" id="ARBA00022741"/>
    </source>
</evidence>
<dbReference type="FunFam" id="1.20.120.150:FF:000001">
    <property type="entry name" value="Serine/threonine-protein kinase TOR"/>
    <property type="match status" value="1"/>
</dbReference>
<dbReference type="InterPro" id="IPR026683">
    <property type="entry name" value="TOR_cat"/>
</dbReference>
<dbReference type="EMBL" id="MK358058">
    <property type="protein sequence ID" value="QDQ29855.1"/>
    <property type="molecule type" value="mRNA"/>
</dbReference>
<dbReference type="InterPro" id="IPR003152">
    <property type="entry name" value="FATC_dom"/>
</dbReference>
<evidence type="ECO:0000256" key="5">
    <source>
        <dbReference type="ARBA" id="ARBA00022777"/>
    </source>
</evidence>
<dbReference type="GO" id="GO:0045893">
    <property type="term" value="P:positive regulation of DNA-templated transcription"/>
    <property type="evidence" value="ECO:0007669"/>
    <property type="project" value="UniProtKB-ARBA"/>
</dbReference>
<dbReference type="FunFam" id="1.10.1070.11:FF:000007">
    <property type="entry name" value="Serine/threonine-protein kinase TOR"/>
    <property type="match status" value="1"/>
</dbReference>
<evidence type="ECO:0000256" key="3">
    <source>
        <dbReference type="ARBA" id="ARBA00022737"/>
    </source>
</evidence>
<dbReference type="GO" id="GO:0044877">
    <property type="term" value="F:protein-containing complex binding"/>
    <property type="evidence" value="ECO:0007669"/>
    <property type="project" value="InterPro"/>
</dbReference>
<evidence type="ECO:0000259" key="11">
    <source>
        <dbReference type="PROSITE" id="PS50290"/>
    </source>
</evidence>
<dbReference type="PROSITE" id="PS51189">
    <property type="entry name" value="FAT"/>
    <property type="match status" value="1"/>
</dbReference>
<evidence type="ECO:0000256" key="9">
    <source>
        <dbReference type="ARBA" id="ARBA00048679"/>
    </source>
</evidence>
<evidence type="ECO:0000256" key="7">
    <source>
        <dbReference type="ARBA" id="ARBA00023306"/>
    </source>
</evidence>
<dbReference type="GO" id="GO:0005737">
    <property type="term" value="C:cytoplasm"/>
    <property type="evidence" value="ECO:0007669"/>
    <property type="project" value="TreeGrafter"/>
</dbReference>
<dbReference type="GO" id="GO:0045787">
    <property type="term" value="P:positive regulation of cell cycle"/>
    <property type="evidence" value="ECO:0007669"/>
    <property type="project" value="UniProtKB-ARBA"/>
</dbReference>
<dbReference type="Gene3D" id="1.25.40.10">
    <property type="entry name" value="Tetratricopeptide repeat domain"/>
    <property type="match status" value="1"/>
</dbReference>
<reference evidence="14" key="1">
    <citation type="submission" date="2019-01" db="EMBL/GenBank/DDBJ databases">
        <authorList>
            <person name="Zhai Y."/>
            <person name="Kang K."/>
        </authorList>
    </citation>
    <scope>NUCLEOTIDE SEQUENCE</scope>
</reference>
<dbReference type="Pfam" id="PF00454">
    <property type="entry name" value="PI3_PI4_kinase"/>
    <property type="match status" value="1"/>
</dbReference>
<dbReference type="InterPro" id="IPR000403">
    <property type="entry name" value="PI3/4_kinase_cat_dom"/>
</dbReference>
<dbReference type="SMART" id="SM01345">
    <property type="entry name" value="Rapamycin_bind"/>
    <property type="match status" value="1"/>
</dbReference>
<dbReference type="GO" id="GO:2000243">
    <property type="term" value="P:positive regulation of reproductive process"/>
    <property type="evidence" value="ECO:0007669"/>
    <property type="project" value="UniProtKB-ARBA"/>
</dbReference>
<dbReference type="GO" id="GO:0045930">
    <property type="term" value="P:negative regulation of mitotic cell cycle"/>
    <property type="evidence" value="ECO:0007669"/>
    <property type="project" value="UniProtKB-ARBA"/>
</dbReference>
<comment type="catalytic activity">
    <reaction evidence="8 10">
        <text>L-threonyl-[protein] + ATP = O-phospho-L-threonyl-[protein] + ADP + H(+)</text>
        <dbReference type="Rhea" id="RHEA:46608"/>
        <dbReference type="Rhea" id="RHEA-COMP:11060"/>
        <dbReference type="Rhea" id="RHEA-COMP:11605"/>
        <dbReference type="ChEBI" id="CHEBI:15378"/>
        <dbReference type="ChEBI" id="CHEBI:30013"/>
        <dbReference type="ChEBI" id="CHEBI:30616"/>
        <dbReference type="ChEBI" id="CHEBI:61977"/>
        <dbReference type="ChEBI" id="CHEBI:456216"/>
        <dbReference type="EC" id="2.7.11.1"/>
    </reaction>
</comment>
<dbReference type="FunFam" id="3.30.1010.10:FF:000004">
    <property type="entry name" value="Serine/threonine-protein kinase TOR"/>
    <property type="match status" value="1"/>
</dbReference>
<dbReference type="InterPro" id="IPR050517">
    <property type="entry name" value="DDR_Repair_Kinase"/>
</dbReference>
<evidence type="ECO:0000256" key="1">
    <source>
        <dbReference type="ARBA" id="ARBA00011031"/>
    </source>
</evidence>
<dbReference type="SUPFAM" id="SSF56112">
    <property type="entry name" value="Protein kinase-like (PK-like)"/>
    <property type="match status" value="1"/>
</dbReference>
<keyword evidence="2 10" id="KW-0808">Transferase</keyword>
<evidence type="ECO:0000259" key="12">
    <source>
        <dbReference type="PROSITE" id="PS51189"/>
    </source>
</evidence>
<dbReference type="Gene3D" id="3.30.1010.10">
    <property type="entry name" value="Phosphatidylinositol 3-kinase Catalytic Subunit, Chain A, domain 4"/>
    <property type="match status" value="1"/>
</dbReference>
<evidence type="ECO:0000256" key="8">
    <source>
        <dbReference type="ARBA" id="ARBA00047899"/>
    </source>
</evidence>
<keyword evidence="4 10" id="KW-0547">Nucleotide-binding</keyword>
<dbReference type="Gene3D" id="1.10.1070.11">
    <property type="entry name" value="Phosphatidylinositol 3-/4-kinase, catalytic domain"/>
    <property type="match status" value="1"/>
</dbReference>
<dbReference type="Gene3D" id="1.25.10.10">
    <property type="entry name" value="Leucine-rich Repeat Variant"/>
    <property type="match status" value="4"/>
</dbReference>
<dbReference type="SMART" id="SM01346">
    <property type="entry name" value="DUF3385"/>
    <property type="match status" value="1"/>
</dbReference>
<feature type="domain" description="FAT" evidence="12">
    <location>
        <begin position="1312"/>
        <end position="1859"/>
    </location>
</feature>
<keyword evidence="3" id="KW-0677">Repeat</keyword>
<dbReference type="InterPro" id="IPR014009">
    <property type="entry name" value="PIK_FAT"/>
</dbReference>
<evidence type="ECO:0000259" key="13">
    <source>
        <dbReference type="PROSITE" id="PS51190"/>
    </source>
</evidence>
<dbReference type="InterPro" id="IPR011990">
    <property type="entry name" value="TPR-like_helical_dom_sf"/>
</dbReference>
<dbReference type="GO" id="GO:0031931">
    <property type="term" value="C:TORC1 complex"/>
    <property type="evidence" value="ECO:0007669"/>
    <property type="project" value="UniProtKB-ARBA"/>
</dbReference>
<dbReference type="GO" id="GO:0004674">
    <property type="term" value="F:protein serine/threonine kinase activity"/>
    <property type="evidence" value="ECO:0007669"/>
    <property type="project" value="UniProtKB-KW"/>
</dbReference>
<dbReference type="PANTHER" id="PTHR11139:SF9">
    <property type="entry name" value="SERINE_THREONINE-PROTEIN KINASE MTOR"/>
    <property type="match status" value="1"/>
</dbReference>
<dbReference type="GO" id="GO:0031932">
    <property type="term" value="C:TORC2 complex"/>
    <property type="evidence" value="ECO:0007669"/>
    <property type="project" value="TreeGrafter"/>
</dbReference>
<dbReference type="SMART" id="SM00146">
    <property type="entry name" value="PI3Kc"/>
    <property type="match status" value="1"/>
</dbReference>
<dbReference type="SMART" id="SM01343">
    <property type="entry name" value="FATC"/>
    <property type="match status" value="1"/>
</dbReference>
<dbReference type="PROSITE" id="PS00916">
    <property type="entry name" value="PI3_4_KINASE_2"/>
    <property type="match status" value="1"/>
</dbReference>
<dbReference type="GO" id="GO:0016242">
    <property type="term" value="P:negative regulation of macroautophagy"/>
    <property type="evidence" value="ECO:0007669"/>
    <property type="project" value="TreeGrafter"/>
</dbReference>
<feature type="domain" description="PI3K/PI4K catalytic" evidence="11">
    <location>
        <begin position="2033"/>
        <end position="2349"/>
    </location>
</feature>
<protein>
    <recommendedName>
        <fullName evidence="10">Serine/threonine-protein kinase TOR</fullName>
        <ecNumber evidence="10">2.7.11.1</ecNumber>
    </recommendedName>
</protein>
<name>A0A516SN15_ORISA</name>
<dbReference type="InterPro" id="IPR018936">
    <property type="entry name" value="PI3/4_kinase_CS"/>
</dbReference>
<dbReference type="GO" id="GO:0106310">
    <property type="term" value="F:protein serine kinase activity"/>
    <property type="evidence" value="ECO:0007669"/>
    <property type="project" value="RHEA"/>
</dbReference>
<sequence length="2454" mass="279862">MSISTPMQFVNGLKSRSAEVRAKAAKDLFNYVKSELRELSSEELANFLDEFTNQHIYEMVSSQDVNENKGGILAIICLISMDTDAENINSRAARNNKYTQYLRHLLPSQDNGVMELTARAIGKLAIVSGSRSEFFVKFEIDKAKEWLSGERHEGKRHAAVLVLRELAVCAPTNFYQQAQSVFEPVLLCIRDPKPSIRESAVEALRAAMVVTAQRETSKQMQKPQWYRQCYDEARLGFEEVASRERTNRDDRIHGSLLVLNELLRSSNAEWEQTYHTMNAYVHVNPQPPDHLNFLPKFRFPIFSNKSRHKSPLELVVKPTTPFESIYESAACKCIVTENYDEICSLVLTQRVSRSTHIHNTLLAILPRLAAFNKEKFIKMHLSAVIVYLLNSIRSKERDRASSFVTIGFIALAVKHSIKPHLPKILEAIKHLLPSREATVGRKRLEPAIFGCITLLGHAVDVMIKDDVKQLLPAMLATGLSQALTTALRELAKTIPQLKKQISDGLLGILSQVVLNTELRHPGQPSNMSSSGTVSSTTHDVASMVLALRTLGTFVFEGHSLLQFVQKCSEDLLYSEQQEIRLEAVITCVQLLKLAINKTTAKPSPTVQQTVSEVLSKLLDVSITDIDPDVRYWVLSSLDGTFDLHLGQAQSLSRLFVAMNDEVFEIREVAVCIIGRLTSVNPAYATPSLRKTLIQIITELEHSGMSRNKEQAARMLDHLVLNAPHMIQPYFQSVLRVLVPKLKEPEPNPGVIIHILKVIGDLAEINGHELLKWRDGLAHTLLELMGDVSFPEKRGIALWTLGQIVGATGYVVEPYSKYPTLLDTLINFLKTEQQPAIRRETIRVLGLLGALDTFKHKMNHGQIDSQLNSTALMSMSDGKTEVESSHELTTSEMLVNMSTSTLEEYYPAIAIATLMRIIRDPALTRHHLTVVQAVTFIFQSLGIKCVPYIPQVIPSYINVIRTSDPSSRDYLLKQLATLIAIVRQHIRNYLDDIFKLIKEFWTVNSPLQPTLILLVEHIALALGAEFKVYLPLLMPQILKVLAHDNSKDRAVTIKLLKALQQFGSNLDEYLHLVIPPIVKLFNSLEYPILVTREAMETINILSDTLDFSDYASRIIHPLVRAMDQNPEMCNNVMDTLCALMTQLGKKYRIFIPLNNMTMSEFDNLSMKHRLARNKTKEISLSSETTGVKRIKKVFTSAPSLQLAWTASRRVSKDDWLEWLKGLSIEFLKFSSSPALRSCGALAEMYTQLPRDLFNAAFVSCWTELSEPLQQELVRTLEQALIVPDIPEITQAILNLAEFMEHCDKGPLPLDAQLLGEKAMQCRAYAKALHYKEEEFHKGPTSQVVEALISINNKLQQREAAMGLLEYAMRHESERLKVEERWYEKLHNWEKALNAYEEKLQENPMDIELALGQMRCMEALGDWDQLNMVASVHWNQVGEAGRERMSRMAAAAAWGLEQWESVEQYVSCIPKDTTDGAFYRAVLAIHNDKYSVAQQLIDNARDMLDTELTSMAGESYQRAYPAMVSVQMLAELEEVIQYKLFPQKQPMIRSMWWRRLQGCQRIVEDWQKIIQVRTLVVRPQEDMYTWLKYASLCRKSGRLKLAHKTLVMLMGFDPSSHGDQTLPSTCPQVTYAYTKHLWTAGEKERAYSQLNTFVQAFLQQPVMQLSGPDDCRQQDLRRRLLARCYMKLGSWQEQLQGISEESIPAILQSYMSAKQHDNAWYKAWHAWAYMNFQTVLFYKNQNITQNLNDDQKSQHISQFTVPAVEGFFKSIALSRGSSLQDTLRLLTLWFDYGQWNQVYDAIIEGIRTIEINTWLQVIPQLIARIDTVQTHVGSLVHRLLIDIGKQHPQALVYPLTVASKSTSATRRYGAKKILTSMKEHSPNLVQQAVMVSDELIRVAILWHELWHEGLEEASRLYFGERNVKGMFETLEPLHAMLERGPQTVKETSFNQAYGADLGEAMEWCHQYKVSGNVRDLNQAWDLYYHVFRRITRQLPQLTSLELHYVSPKLLLCRDLELAVPGSYVPNQPIVRIAHINSSLQVITSKQRPRKLCIKGSNGNDYMFLLKGHEDLRQDERVMQLFGLVNTLLLNDPDTARQNLTIQRYAVIPLSTNSGLIGWVPHCDTLHTLIRDYREKKKILLNIEHRIMTRMAPDYEHLTLMQKVEVFEHALEHTQGDDLARLLWLKSPSSEVWFDRRTNYTRSLAVMSMVGYILGLGDRHPSNLMLDRLSGKILHIDFGDCFEVAMNREKFPEKIPFRLTRMLVNAMEVTGIDGTYTRTCESVMTVLHRNKDSLMAVLEAFVYDPLLNWRLIENNANLSKAKRAQAGSNHSQELEINESLSTMMTNKPPLPSSYENIGDGSQPGNTNKKALAIVTRVKEKLTGRDFAHEESLMVPRQVELLIQQATSNENLCQCYIGWSEFKQNIFPNILLFFPPISFIFDFTDRFLPLLFRILYFS</sequence>
<keyword evidence="10" id="KW-0723">Serine/threonine-protein kinase</keyword>
<dbReference type="Pfam" id="PF02260">
    <property type="entry name" value="FATC"/>
    <property type="match status" value="1"/>
</dbReference>
<dbReference type="Pfam" id="PF08771">
    <property type="entry name" value="FRB_dom"/>
    <property type="match status" value="1"/>
</dbReference>
<organism evidence="14">
    <name type="scientific">Orius sauteri</name>
    <name type="common">Minute pirate bug</name>
    <dbReference type="NCBI Taxonomy" id="82747"/>
    <lineage>
        <taxon>Eukaryota</taxon>
        <taxon>Metazoa</taxon>
        <taxon>Ecdysozoa</taxon>
        <taxon>Arthropoda</taxon>
        <taxon>Hexapoda</taxon>
        <taxon>Insecta</taxon>
        <taxon>Pterygota</taxon>
        <taxon>Neoptera</taxon>
        <taxon>Paraneoptera</taxon>
        <taxon>Hemiptera</taxon>
        <taxon>Heteroptera</taxon>
        <taxon>Panheteroptera</taxon>
        <taxon>Cimicomorpha</taxon>
        <taxon>Anthocoridae</taxon>
        <taxon>Anthocorinae</taxon>
        <taxon>Orius</taxon>
    </lineage>
</organism>
<dbReference type="Pfam" id="PF02259">
    <property type="entry name" value="FAT"/>
    <property type="match status" value="1"/>
</dbReference>
<dbReference type="InterPro" id="IPR036738">
    <property type="entry name" value="FRB_sf"/>
</dbReference>
<dbReference type="GO" id="GO:0005524">
    <property type="term" value="F:ATP binding"/>
    <property type="evidence" value="ECO:0007669"/>
    <property type="project" value="UniProtKB-KW"/>
</dbReference>
<evidence type="ECO:0000256" key="6">
    <source>
        <dbReference type="ARBA" id="ARBA00022840"/>
    </source>
</evidence>
<proteinExistence type="evidence at transcript level"/>
<evidence type="ECO:0000256" key="2">
    <source>
        <dbReference type="ARBA" id="ARBA00022679"/>
    </source>
</evidence>
<dbReference type="InterPro" id="IPR009076">
    <property type="entry name" value="FRB_dom"/>
</dbReference>
<dbReference type="InterPro" id="IPR011009">
    <property type="entry name" value="Kinase-like_dom_sf"/>
</dbReference>
<dbReference type="EC" id="2.7.11.1" evidence="10"/>
<keyword evidence="6 10" id="KW-0067">ATP-binding</keyword>
<dbReference type="Gene3D" id="1.20.120.150">
    <property type="entry name" value="FKBP12-rapamycin binding domain"/>
    <property type="match status" value="1"/>
</dbReference>
<dbReference type="InterPro" id="IPR011989">
    <property type="entry name" value="ARM-like"/>
</dbReference>
<dbReference type="Pfam" id="PF23593">
    <property type="entry name" value="HEAT_ATR"/>
    <property type="match status" value="1"/>
</dbReference>
<dbReference type="SUPFAM" id="SSF48371">
    <property type="entry name" value="ARM repeat"/>
    <property type="match status" value="1"/>
</dbReference>
<keyword evidence="5 10" id="KW-0418">Kinase</keyword>
<dbReference type="PANTHER" id="PTHR11139">
    <property type="entry name" value="ATAXIA TELANGIECTASIA MUTATED ATM -RELATED"/>
    <property type="match status" value="1"/>
</dbReference>
<dbReference type="InterPro" id="IPR003151">
    <property type="entry name" value="PIK-rel_kinase_FAT"/>
</dbReference>
<comment type="catalytic activity">
    <reaction evidence="9">
        <text>L-seryl-[protein] + ATP = O-phospho-L-seryl-[protein] + ADP + H(+)</text>
        <dbReference type="Rhea" id="RHEA:17989"/>
        <dbReference type="Rhea" id="RHEA-COMP:9863"/>
        <dbReference type="Rhea" id="RHEA-COMP:11604"/>
        <dbReference type="ChEBI" id="CHEBI:15378"/>
        <dbReference type="ChEBI" id="CHEBI:29999"/>
        <dbReference type="ChEBI" id="CHEBI:30616"/>
        <dbReference type="ChEBI" id="CHEBI:83421"/>
        <dbReference type="ChEBI" id="CHEBI:456216"/>
        <dbReference type="EC" id="2.7.11.1"/>
    </reaction>
</comment>
<evidence type="ECO:0000313" key="14">
    <source>
        <dbReference type="EMBL" id="QDQ29855.1"/>
    </source>
</evidence>
<dbReference type="GO" id="GO:0005634">
    <property type="term" value="C:nucleus"/>
    <property type="evidence" value="ECO:0007669"/>
    <property type="project" value="TreeGrafter"/>
</dbReference>
<dbReference type="PROSITE" id="PS00915">
    <property type="entry name" value="PI3_4_KINASE_1"/>
    <property type="match status" value="1"/>
</dbReference>
<keyword evidence="7" id="KW-0131">Cell cycle</keyword>
<comment type="similarity">
    <text evidence="1 10">Belongs to the PI3/PI4-kinase family.</text>
</comment>
<dbReference type="CDD" id="cd05169">
    <property type="entry name" value="PIKKc_TOR"/>
    <property type="match status" value="1"/>
</dbReference>
<evidence type="ECO:0000256" key="10">
    <source>
        <dbReference type="RuleBase" id="RU364109"/>
    </source>
</evidence>
<dbReference type="InterPro" id="IPR057564">
    <property type="entry name" value="HEAT_ATR"/>
</dbReference>
<dbReference type="PROSITE" id="PS51190">
    <property type="entry name" value="FATC"/>
    <property type="match status" value="1"/>
</dbReference>